<feature type="transmembrane region" description="Helical" evidence="10">
    <location>
        <begin position="100"/>
        <end position="123"/>
    </location>
</feature>
<dbReference type="FunFam" id="3.40.50.300:FF:000838">
    <property type="entry name" value="ABC multidrug transporter (Eurofung)"/>
    <property type="match status" value="1"/>
</dbReference>
<organism evidence="13 14">
    <name type="scientific">Pholiota conissans</name>
    <dbReference type="NCBI Taxonomy" id="109636"/>
    <lineage>
        <taxon>Eukaryota</taxon>
        <taxon>Fungi</taxon>
        <taxon>Dikarya</taxon>
        <taxon>Basidiomycota</taxon>
        <taxon>Agaricomycotina</taxon>
        <taxon>Agaricomycetes</taxon>
        <taxon>Agaricomycetidae</taxon>
        <taxon>Agaricales</taxon>
        <taxon>Agaricineae</taxon>
        <taxon>Strophariaceae</taxon>
        <taxon>Pholiota</taxon>
    </lineage>
</organism>
<dbReference type="GO" id="GO:0016887">
    <property type="term" value="F:ATP hydrolysis activity"/>
    <property type="evidence" value="ECO:0007669"/>
    <property type="project" value="InterPro"/>
</dbReference>
<feature type="domain" description="ABC transporter" evidence="11">
    <location>
        <begin position="668"/>
        <end position="937"/>
    </location>
</feature>
<dbReference type="Gene3D" id="1.20.1560.10">
    <property type="entry name" value="ABC transporter type 1, transmembrane domain"/>
    <property type="match status" value="2"/>
</dbReference>
<dbReference type="InterPro" id="IPR011527">
    <property type="entry name" value="ABC1_TM_dom"/>
</dbReference>
<dbReference type="InterPro" id="IPR003593">
    <property type="entry name" value="AAA+_ATPase"/>
</dbReference>
<keyword evidence="8 10" id="KW-0472">Membrane</keyword>
<feature type="domain" description="ABC transmembrane type-1" evidence="12">
    <location>
        <begin position="310"/>
        <end position="629"/>
    </location>
</feature>
<dbReference type="InterPro" id="IPR027417">
    <property type="entry name" value="P-loop_NTPase"/>
</dbReference>
<feature type="transmembrane region" description="Helical" evidence="10">
    <location>
        <begin position="991"/>
        <end position="1014"/>
    </location>
</feature>
<evidence type="ECO:0000259" key="11">
    <source>
        <dbReference type="PROSITE" id="PS50893"/>
    </source>
</evidence>
<dbReference type="Proteomes" id="UP000807469">
    <property type="component" value="Unassembled WGS sequence"/>
</dbReference>
<dbReference type="SUPFAM" id="SSF52540">
    <property type="entry name" value="P-loop containing nucleoside triphosphate hydrolases"/>
    <property type="match status" value="2"/>
</dbReference>
<dbReference type="PANTHER" id="PTHR24223:SF356">
    <property type="entry name" value="ATP-BINDING CASSETTE TRANSPORTER ABC4"/>
    <property type="match status" value="1"/>
</dbReference>
<evidence type="ECO:0000256" key="4">
    <source>
        <dbReference type="ARBA" id="ARBA00022737"/>
    </source>
</evidence>
<evidence type="ECO:0000256" key="5">
    <source>
        <dbReference type="ARBA" id="ARBA00022741"/>
    </source>
</evidence>
<feature type="transmembrane region" description="Helical" evidence="10">
    <location>
        <begin position="200"/>
        <end position="219"/>
    </location>
</feature>
<evidence type="ECO:0000256" key="6">
    <source>
        <dbReference type="ARBA" id="ARBA00022840"/>
    </source>
</evidence>
<feature type="transmembrane region" description="Helical" evidence="10">
    <location>
        <begin position="346"/>
        <end position="367"/>
    </location>
</feature>
<dbReference type="SUPFAM" id="SSF90123">
    <property type="entry name" value="ABC transporter transmembrane region"/>
    <property type="match status" value="2"/>
</dbReference>
<proteinExistence type="predicted"/>
<protein>
    <submittedName>
        <fullName evidence="13">Multidrug resistance-associated ABC transporter</fullName>
    </submittedName>
</protein>
<comment type="caution">
    <text evidence="13">The sequence shown here is derived from an EMBL/GenBank/DDBJ whole genome shotgun (WGS) entry which is preliminary data.</text>
</comment>
<dbReference type="PROSITE" id="PS50929">
    <property type="entry name" value="ABC_TM1F"/>
    <property type="match status" value="2"/>
</dbReference>
<dbReference type="PROSITE" id="PS50893">
    <property type="entry name" value="ABC_TRANSPORTER_2"/>
    <property type="match status" value="2"/>
</dbReference>
<dbReference type="InterPro" id="IPR050173">
    <property type="entry name" value="ABC_transporter_C-like"/>
</dbReference>
<feature type="transmembrane region" description="Helical" evidence="10">
    <location>
        <begin position="1219"/>
        <end position="1240"/>
    </location>
</feature>
<dbReference type="GO" id="GO:0140359">
    <property type="term" value="F:ABC-type transporter activity"/>
    <property type="evidence" value="ECO:0007669"/>
    <property type="project" value="InterPro"/>
</dbReference>
<feature type="region of interest" description="Disordered" evidence="9">
    <location>
        <begin position="413"/>
        <end position="434"/>
    </location>
</feature>
<keyword evidence="14" id="KW-1185">Reference proteome</keyword>
<feature type="transmembrane region" description="Helical" evidence="10">
    <location>
        <begin position="488"/>
        <end position="507"/>
    </location>
</feature>
<dbReference type="Gene3D" id="3.40.50.300">
    <property type="entry name" value="P-loop containing nucleotide triphosphate hydrolases"/>
    <property type="match status" value="2"/>
</dbReference>
<feature type="transmembrane region" description="Helical" evidence="10">
    <location>
        <begin position="1129"/>
        <end position="1149"/>
    </location>
</feature>
<dbReference type="Pfam" id="PF00664">
    <property type="entry name" value="ABC_membrane"/>
    <property type="match status" value="2"/>
</dbReference>
<feature type="region of interest" description="Disordered" evidence="9">
    <location>
        <begin position="1565"/>
        <end position="1591"/>
    </location>
</feature>
<evidence type="ECO:0000313" key="14">
    <source>
        <dbReference type="Proteomes" id="UP000807469"/>
    </source>
</evidence>
<evidence type="ECO:0000313" key="13">
    <source>
        <dbReference type="EMBL" id="KAF9479224.1"/>
    </source>
</evidence>
<feature type="transmembrane region" description="Helical" evidence="10">
    <location>
        <begin position="462"/>
        <end position="482"/>
    </location>
</feature>
<keyword evidence="7 10" id="KW-1133">Transmembrane helix</keyword>
<comment type="subcellular location">
    <subcellularLocation>
        <location evidence="1">Membrane</location>
        <topology evidence="1">Multi-pass membrane protein</topology>
    </subcellularLocation>
</comment>
<feature type="transmembrane region" description="Helical" evidence="10">
    <location>
        <begin position="302"/>
        <end position="326"/>
    </location>
</feature>
<keyword evidence="3 10" id="KW-0812">Transmembrane</keyword>
<dbReference type="Pfam" id="PF00005">
    <property type="entry name" value="ABC_tran"/>
    <property type="match status" value="2"/>
</dbReference>
<accession>A0A9P5Z153</accession>
<evidence type="ECO:0000256" key="3">
    <source>
        <dbReference type="ARBA" id="ARBA00022692"/>
    </source>
</evidence>
<dbReference type="GO" id="GO:0005524">
    <property type="term" value="F:ATP binding"/>
    <property type="evidence" value="ECO:0007669"/>
    <property type="project" value="UniProtKB-KW"/>
</dbReference>
<evidence type="ECO:0000259" key="12">
    <source>
        <dbReference type="PROSITE" id="PS50929"/>
    </source>
</evidence>
<feature type="transmembrane region" description="Helical" evidence="10">
    <location>
        <begin position="36"/>
        <end position="56"/>
    </location>
</feature>
<evidence type="ECO:0000256" key="8">
    <source>
        <dbReference type="ARBA" id="ARBA00023136"/>
    </source>
</evidence>
<dbReference type="SMART" id="SM00382">
    <property type="entry name" value="AAA"/>
    <property type="match status" value="2"/>
</dbReference>
<evidence type="ECO:0000256" key="7">
    <source>
        <dbReference type="ARBA" id="ARBA00022989"/>
    </source>
</evidence>
<evidence type="ECO:0000256" key="1">
    <source>
        <dbReference type="ARBA" id="ARBA00004141"/>
    </source>
</evidence>
<feature type="compositionally biased region" description="Polar residues" evidence="9">
    <location>
        <begin position="939"/>
        <end position="952"/>
    </location>
</feature>
<dbReference type="OrthoDB" id="6500128at2759"/>
<dbReference type="InterPro" id="IPR003439">
    <property type="entry name" value="ABC_transporter-like_ATP-bd"/>
</dbReference>
<dbReference type="CDD" id="cd03244">
    <property type="entry name" value="ABCC_MRP_domain2"/>
    <property type="match status" value="1"/>
</dbReference>
<feature type="domain" description="ABC transmembrane type-1" evidence="12">
    <location>
        <begin position="998"/>
        <end position="1274"/>
    </location>
</feature>
<keyword evidence="4" id="KW-0677">Repeat</keyword>
<dbReference type="InterPro" id="IPR036640">
    <property type="entry name" value="ABC1_TM_sf"/>
</dbReference>
<keyword evidence="2" id="KW-0813">Transport</keyword>
<dbReference type="EMBL" id="MU155217">
    <property type="protein sequence ID" value="KAF9479224.1"/>
    <property type="molecule type" value="Genomic_DNA"/>
</dbReference>
<feature type="transmembrane region" description="Helical" evidence="10">
    <location>
        <begin position="1247"/>
        <end position="1270"/>
    </location>
</feature>
<evidence type="ECO:0000256" key="9">
    <source>
        <dbReference type="SAM" id="MobiDB-lite"/>
    </source>
</evidence>
<feature type="transmembrane region" description="Helical" evidence="10">
    <location>
        <begin position="135"/>
        <end position="156"/>
    </location>
</feature>
<evidence type="ECO:0000256" key="10">
    <source>
        <dbReference type="SAM" id="Phobius"/>
    </source>
</evidence>
<dbReference type="CDD" id="cd03250">
    <property type="entry name" value="ABCC_MRP_domain1"/>
    <property type="match status" value="1"/>
</dbReference>
<evidence type="ECO:0000256" key="2">
    <source>
        <dbReference type="ARBA" id="ARBA00022448"/>
    </source>
</evidence>
<sequence length="1591" mass="178113">MFGTNLFFDQTLSPLYASNWDTVKTIYRDDVNHQSLYLPFLVAGVSMIILFSQLLYQKFFSTNEGDLNMKIAIDARMESADGFATIIRAHAHSHGGLVIYAYKFVCLLCCLALFSLAIVGFLAKDTTRDDIPFPDALIMATFCYNALLASLSLIPGSWNKSIMRHNNVVLLATFGVYAYRDIWPLATYSPGPIDAAEGHILWVKVGIVTIAAVIIPLFIPTQYVPVDPKDPMEVPNPEQTASIFSLMFYIFVDHIVFEAYSVPHLSLEQLPPLADYEKSEKLTVGAFPLLDPRHMFICFMRIFCWEYLHMAISIILMVFASFASPVAMNRILVSLESSHKDDNVKAWAWVVALFLGPVFVSICFQWYQYKSTTLLTRTQGIITELIFEHSLRVRFRGETSTDEEHITADAKAAQFQSTPAGNADSSRSGDLTKGRNKNDSIIGKLNTLVTVDIDNIVAAKDFLLFFVQVPLELILSIIFLYVVLGWSAIVGFISIILLLPVPGHLASRMEKIQTAKMEKTDARVGAVAEVVRILRMVKLFGWEKQTSDRLKGKREIELAWLWKDKVVCLVNDIINFVIPTITMLITYGTYTFIMGESLNASKVFSSMSVFETLRNALHRSSWIFSQLVKGKVSLDRVGNFLREAELLDEYQIDRNAQLVRASEHEDVIGFRDALFTWSTKNDAAFKLKIEGDLFFKRNAINLIIGPTGSGKTSILMALLGEMHFIPSTIDSWFSLPRSGGVAYAAQESWVQNETIRNNILFGCPYDEERYEKVIYQCGLKRDIELFEDGDRTEVGERGVTLRSWIIDELSRIWTYIFNLQWRTKGNPNVTNIRSHIYPECEARVTLARAVYSSSQIILLDDVLATLDSHTSNWIVEECLKGDLIYGRTVLFVTHNIGLTVSIANHIVTINADGIVHEIGNSTSILTDSIPSYRDKQEQDNTGIEETTNNMNQGDDGRLERKLIPAEEIAEGRVSWKSFALFLEGIGGHRPILFMATYFLGLALFHVGNMISVWFLGFWGSQYDTHAPEDVLAPFYLSLYCIILLASLLVYAVAATVYNSRTQRASRTINDQLMDSVLRSTFRWLDETPSFRIIARCTQDIGAIDGNVTQLFAHVVETAITLIIKLSGPIVLTPAFLVPALFIGGLGAYMGNVYLKAQMSVKREMSNARSPVLEHFGAAITGLVSIRAYGAQETFKRESLNRIDHLLRISRMSNNLNRWIGIRMDMLGAMFTAGVAAYLLIRKSLSAANIGFSLGMAIEFCSMILWMVSVYNEFEVEANSLERIQAYIDIDHEPEATEAGKPPAAWPTSGELRVSHLSARYSQTGPEVLHDLSFHVKSGERIGIVGRTGSGKSSLTLSLLRCIITNGEVYYDGIDTSKVNLDDLRSNITIIPQIPELLSGTLRRNIDPFDRHDDLTLNNALRSSGLFAQLQTQSEIETDDEPRRRRLNLDSHISSSGDNLSVGQRQIIALARALVRNTKLLILDEATSAIDRRTDSFIQSSLHHQLGTDVTVLIVAHRLQTVMDVDKVMVLDSGRIVEFDSPQVLLQKKGGAFKALVDDSDDKDMLYAMTERRNNPDPARGSAAQGGGGRKR</sequence>
<feature type="domain" description="ABC transporter" evidence="11">
    <location>
        <begin position="1311"/>
        <end position="1557"/>
    </location>
</feature>
<dbReference type="CDD" id="cd18604">
    <property type="entry name" value="ABC_6TM_VMR1_D2_like"/>
    <property type="match status" value="1"/>
</dbReference>
<keyword evidence="6" id="KW-0067">ATP-binding</keyword>
<dbReference type="CDD" id="cd18596">
    <property type="entry name" value="ABC_6TM_VMR1_D1_like"/>
    <property type="match status" value="1"/>
</dbReference>
<dbReference type="FunFam" id="1.20.1560.10:FF:000013">
    <property type="entry name" value="ABC transporter C family member 2"/>
    <property type="match status" value="1"/>
</dbReference>
<feature type="transmembrane region" description="Helical" evidence="10">
    <location>
        <begin position="1034"/>
        <end position="1057"/>
    </location>
</feature>
<dbReference type="PANTHER" id="PTHR24223">
    <property type="entry name" value="ATP-BINDING CASSETTE SUB-FAMILY C"/>
    <property type="match status" value="1"/>
</dbReference>
<feature type="transmembrane region" description="Helical" evidence="10">
    <location>
        <begin position="162"/>
        <end position="179"/>
    </location>
</feature>
<feature type="compositionally biased region" description="Polar residues" evidence="9">
    <location>
        <begin position="414"/>
        <end position="429"/>
    </location>
</feature>
<gene>
    <name evidence="13" type="ORF">BDN70DRAFT_932726</name>
</gene>
<feature type="region of interest" description="Disordered" evidence="9">
    <location>
        <begin position="933"/>
        <end position="956"/>
    </location>
</feature>
<dbReference type="GO" id="GO:0016020">
    <property type="term" value="C:membrane"/>
    <property type="evidence" value="ECO:0007669"/>
    <property type="project" value="UniProtKB-SubCell"/>
</dbReference>
<name>A0A9P5Z153_9AGAR</name>
<reference evidence="13" key="1">
    <citation type="submission" date="2020-11" db="EMBL/GenBank/DDBJ databases">
        <authorList>
            <consortium name="DOE Joint Genome Institute"/>
            <person name="Ahrendt S."/>
            <person name="Riley R."/>
            <person name="Andreopoulos W."/>
            <person name="Labutti K."/>
            <person name="Pangilinan J."/>
            <person name="Ruiz-Duenas F.J."/>
            <person name="Barrasa J.M."/>
            <person name="Sanchez-Garcia M."/>
            <person name="Camarero S."/>
            <person name="Miyauchi S."/>
            <person name="Serrano A."/>
            <person name="Linde D."/>
            <person name="Babiker R."/>
            <person name="Drula E."/>
            <person name="Ayuso-Fernandez I."/>
            <person name="Pacheco R."/>
            <person name="Padilla G."/>
            <person name="Ferreira P."/>
            <person name="Barriuso J."/>
            <person name="Kellner H."/>
            <person name="Castanera R."/>
            <person name="Alfaro M."/>
            <person name="Ramirez L."/>
            <person name="Pisabarro A.G."/>
            <person name="Kuo A."/>
            <person name="Tritt A."/>
            <person name="Lipzen A."/>
            <person name="He G."/>
            <person name="Yan M."/>
            <person name="Ng V."/>
            <person name="Cullen D."/>
            <person name="Martin F."/>
            <person name="Rosso M.-N."/>
            <person name="Henrissat B."/>
            <person name="Hibbett D."/>
            <person name="Martinez A.T."/>
            <person name="Grigoriev I.V."/>
        </authorList>
    </citation>
    <scope>NUCLEOTIDE SEQUENCE</scope>
    <source>
        <strain evidence="13">CIRM-BRFM 674</strain>
    </source>
</reference>
<keyword evidence="5" id="KW-0547">Nucleotide-binding</keyword>